<dbReference type="SUPFAM" id="SSF52540">
    <property type="entry name" value="P-loop containing nucleoside triphosphate hydrolases"/>
    <property type="match status" value="1"/>
</dbReference>
<keyword evidence="3 5" id="KW-0378">Hydrolase</keyword>
<dbReference type="GO" id="GO:0005524">
    <property type="term" value="F:ATP binding"/>
    <property type="evidence" value="ECO:0007669"/>
    <property type="project" value="UniProtKB-UniRule"/>
</dbReference>
<dbReference type="VEuPathDB" id="VectorBase:LLOJ008000"/>
<sequence>MGVDFGVCAKEQMRFLPWSCVEENLILLHPKGQQSTASTFVVVIFYDSDWNPTVDQQAMDRAHRLGQTKQVTVYRLICKGTIEERILQRAREKSEEAATD</sequence>
<evidence type="ECO:0000313" key="7">
    <source>
        <dbReference type="EnsemblMetazoa" id="LLOJ008000-PA"/>
    </source>
</evidence>
<keyword evidence="5" id="KW-0234">DNA repair</keyword>
<dbReference type="GO" id="GO:0016887">
    <property type="term" value="F:ATP hydrolysis activity"/>
    <property type="evidence" value="ECO:0007669"/>
    <property type="project" value="TreeGrafter"/>
</dbReference>
<dbReference type="GO" id="GO:0003677">
    <property type="term" value="F:DNA binding"/>
    <property type="evidence" value="ECO:0007669"/>
    <property type="project" value="UniProtKB-UniRule"/>
</dbReference>
<dbReference type="Proteomes" id="UP000092461">
    <property type="component" value="Unassembled WGS sequence"/>
</dbReference>
<dbReference type="EnsemblMetazoa" id="LLOJ008000-RA">
    <property type="protein sequence ID" value="LLOJ008000-PA"/>
    <property type="gene ID" value="LLOJ008000"/>
</dbReference>
<dbReference type="PANTHER" id="PTHR45685">
    <property type="entry name" value="HELICASE SRCAP-RELATED"/>
    <property type="match status" value="1"/>
</dbReference>
<evidence type="ECO:0000256" key="4">
    <source>
        <dbReference type="ARBA" id="ARBA00022840"/>
    </source>
</evidence>
<dbReference type="GO" id="GO:0006281">
    <property type="term" value="P:DNA repair"/>
    <property type="evidence" value="ECO:0007669"/>
    <property type="project" value="UniProtKB-UniRule"/>
</dbReference>
<organism evidence="7 8">
    <name type="scientific">Lutzomyia longipalpis</name>
    <name type="common">Sand fly</name>
    <dbReference type="NCBI Taxonomy" id="7200"/>
    <lineage>
        <taxon>Eukaryota</taxon>
        <taxon>Metazoa</taxon>
        <taxon>Ecdysozoa</taxon>
        <taxon>Arthropoda</taxon>
        <taxon>Hexapoda</taxon>
        <taxon>Insecta</taxon>
        <taxon>Pterygota</taxon>
        <taxon>Neoptera</taxon>
        <taxon>Endopterygota</taxon>
        <taxon>Diptera</taxon>
        <taxon>Nematocera</taxon>
        <taxon>Psychodoidea</taxon>
        <taxon>Psychodidae</taxon>
        <taxon>Lutzomyia</taxon>
        <taxon>Lutzomyia</taxon>
    </lineage>
</organism>
<name>A0A1B0CT01_LUTLO</name>
<evidence type="ECO:0000256" key="5">
    <source>
        <dbReference type="RuleBase" id="RU368001"/>
    </source>
</evidence>
<comment type="catalytic activity">
    <reaction evidence="5">
        <text>ATP + H2O = ADP + phosphate + H(+)</text>
        <dbReference type="Rhea" id="RHEA:13065"/>
        <dbReference type="ChEBI" id="CHEBI:15377"/>
        <dbReference type="ChEBI" id="CHEBI:15378"/>
        <dbReference type="ChEBI" id="CHEBI:30616"/>
        <dbReference type="ChEBI" id="CHEBI:43474"/>
        <dbReference type="ChEBI" id="CHEBI:456216"/>
    </reaction>
</comment>
<dbReference type="InterPro" id="IPR001650">
    <property type="entry name" value="Helicase_C-like"/>
</dbReference>
<evidence type="ECO:0000256" key="3">
    <source>
        <dbReference type="ARBA" id="ARBA00022801"/>
    </source>
</evidence>
<comment type="subunit">
    <text evidence="5">Component of the INO80 chromatin-remodeling complex.</text>
</comment>
<evidence type="ECO:0000256" key="1">
    <source>
        <dbReference type="ARBA" id="ARBA00004123"/>
    </source>
</evidence>
<evidence type="ECO:0000256" key="2">
    <source>
        <dbReference type="ARBA" id="ARBA00022741"/>
    </source>
</evidence>
<comment type="similarity">
    <text evidence="5">Belongs to the SNF2/RAD54 helicase family.</text>
</comment>
<feature type="domain" description="Helicase C-terminal" evidence="6">
    <location>
        <begin position="42"/>
        <end position="66"/>
    </location>
</feature>
<dbReference type="Pfam" id="PF00271">
    <property type="entry name" value="Helicase_C"/>
    <property type="match status" value="1"/>
</dbReference>
<dbReference type="GO" id="GO:0031011">
    <property type="term" value="C:Ino80 complex"/>
    <property type="evidence" value="ECO:0007669"/>
    <property type="project" value="UniProtKB-UniRule"/>
</dbReference>
<dbReference type="Gene3D" id="3.40.50.300">
    <property type="entry name" value="P-loop containing nucleotide triphosphate hydrolases"/>
    <property type="match status" value="1"/>
</dbReference>
<protein>
    <recommendedName>
        <fullName evidence="5">Chromatin-remodeling ATPase INO80</fullName>
        <ecNumber evidence="5">3.6.4.-</ecNumber>
    </recommendedName>
</protein>
<reference evidence="7" key="1">
    <citation type="submission" date="2020-05" db="UniProtKB">
        <authorList>
            <consortium name="EnsemblMetazoa"/>
        </authorList>
    </citation>
    <scope>IDENTIFICATION</scope>
    <source>
        <strain evidence="7">Jacobina</strain>
    </source>
</reference>
<dbReference type="InterPro" id="IPR027417">
    <property type="entry name" value="P-loop_NTPase"/>
</dbReference>
<proteinExistence type="inferred from homology"/>
<dbReference type="InterPro" id="IPR050520">
    <property type="entry name" value="INO80/SWR1_helicase"/>
</dbReference>
<accession>A0A1B0CT01</accession>
<keyword evidence="5" id="KW-0238">DNA-binding</keyword>
<dbReference type="EC" id="3.6.4.-" evidence="5"/>
<dbReference type="GO" id="GO:0006338">
    <property type="term" value="P:chromatin remodeling"/>
    <property type="evidence" value="ECO:0007669"/>
    <property type="project" value="UniProtKB-UniRule"/>
</dbReference>
<keyword evidence="8" id="KW-1185">Reference proteome</keyword>
<keyword evidence="4 5" id="KW-0067">ATP-binding</keyword>
<comment type="domain">
    <text evidence="5">The DBINO region is involved in binding to DNA.</text>
</comment>
<dbReference type="InterPro" id="IPR049730">
    <property type="entry name" value="SNF2/RAD54-like_C"/>
</dbReference>
<comment type="function">
    <text evidence="5">ATPase component of the INO80 complex which remodels chromatin by shifting nucleosomes and is involved in DNA repair.</text>
</comment>
<dbReference type="EMBL" id="AJWK01026810">
    <property type="status" value="NOT_ANNOTATED_CDS"/>
    <property type="molecule type" value="Genomic_DNA"/>
</dbReference>
<dbReference type="CDD" id="cd18793">
    <property type="entry name" value="SF2_C_SNF"/>
    <property type="match status" value="1"/>
</dbReference>
<keyword evidence="2" id="KW-0547">Nucleotide-binding</keyword>
<evidence type="ECO:0000313" key="8">
    <source>
        <dbReference type="Proteomes" id="UP000092461"/>
    </source>
</evidence>
<dbReference type="PANTHER" id="PTHR45685:SF2">
    <property type="entry name" value="CHROMATIN-REMODELING ATPASE INO80"/>
    <property type="match status" value="1"/>
</dbReference>
<dbReference type="GO" id="GO:0042393">
    <property type="term" value="F:histone binding"/>
    <property type="evidence" value="ECO:0007669"/>
    <property type="project" value="TreeGrafter"/>
</dbReference>
<keyword evidence="5" id="KW-0227">DNA damage</keyword>
<evidence type="ECO:0000259" key="6">
    <source>
        <dbReference type="Pfam" id="PF00271"/>
    </source>
</evidence>
<dbReference type="AlphaFoldDB" id="A0A1B0CT01"/>
<comment type="subcellular location">
    <subcellularLocation>
        <location evidence="1 5">Nucleus</location>
    </subcellularLocation>
</comment>